<dbReference type="AlphaFoldDB" id="A0A5B7D5U8"/>
<sequence>MRHSQAHLRQENTMSVMTEEWKEKIIKEKLGGKRDWSEEERAALAHSLDEELEKRLQGSGGGEGRPKDAWTEDNWKEIMQGRHRTPDFRSF</sequence>
<comment type="caution">
    <text evidence="2">The sequence shown here is derived from an EMBL/GenBank/DDBJ whole genome shotgun (WGS) entry which is preliminary data.</text>
</comment>
<dbReference type="Proteomes" id="UP000324222">
    <property type="component" value="Unassembled WGS sequence"/>
</dbReference>
<accession>A0A5B7D5U8</accession>
<reference evidence="2 3" key="1">
    <citation type="submission" date="2019-05" db="EMBL/GenBank/DDBJ databases">
        <title>Another draft genome of Portunus trituberculatus and its Hox gene families provides insights of decapod evolution.</title>
        <authorList>
            <person name="Jeong J.-H."/>
            <person name="Song I."/>
            <person name="Kim S."/>
            <person name="Choi T."/>
            <person name="Kim D."/>
            <person name="Ryu S."/>
            <person name="Kim W."/>
        </authorList>
    </citation>
    <scope>NUCLEOTIDE SEQUENCE [LARGE SCALE GENOMIC DNA]</scope>
    <source>
        <tissue evidence="2">Muscle</tissue>
    </source>
</reference>
<evidence type="ECO:0000256" key="1">
    <source>
        <dbReference type="SAM" id="MobiDB-lite"/>
    </source>
</evidence>
<organism evidence="2 3">
    <name type="scientific">Portunus trituberculatus</name>
    <name type="common">Swimming crab</name>
    <name type="synonym">Neptunus trituberculatus</name>
    <dbReference type="NCBI Taxonomy" id="210409"/>
    <lineage>
        <taxon>Eukaryota</taxon>
        <taxon>Metazoa</taxon>
        <taxon>Ecdysozoa</taxon>
        <taxon>Arthropoda</taxon>
        <taxon>Crustacea</taxon>
        <taxon>Multicrustacea</taxon>
        <taxon>Malacostraca</taxon>
        <taxon>Eumalacostraca</taxon>
        <taxon>Eucarida</taxon>
        <taxon>Decapoda</taxon>
        <taxon>Pleocyemata</taxon>
        <taxon>Brachyura</taxon>
        <taxon>Eubrachyura</taxon>
        <taxon>Portunoidea</taxon>
        <taxon>Portunidae</taxon>
        <taxon>Portuninae</taxon>
        <taxon>Portunus</taxon>
    </lineage>
</organism>
<proteinExistence type="predicted"/>
<name>A0A5B7D5U8_PORTR</name>
<feature type="compositionally biased region" description="Basic and acidic residues" evidence="1">
    <location>
        <begin position="64"/>
        <end position="91"/>
    </location>
</feature>
<gene>
    <name evidence="2" type="ORF">E2C01_009471</name>
</gene>
<feature type="region of interest" description="Disordered" evidence="1">
    <location>
        <begin position="54"/>
        <end position="91"/>
    </location>
</feature>
<keyword evidence="3" id="KW-1185">Reference proteome</keyword>
<dbReference type="OrthoDB" id="420195at2759"/>
<evidence type="ECO:0000313" key="2">
    <source>
        <dbReference type="EMBL" id="MPC16642.1"/>
    </source>
</evidence>
<protein>
    <submittedName>
        <fullName evidence="2">Uncharacterized protein</fullName>
    </submittedName>
</protein>
<dbReference type="EMBL" id="VSRR010000523">
    <property type="protein sequence ID" value="MPC16642.1"/>
    <property type="molecule type" value="Genomic_DNA"/>
</dbReference>
<evidence type="ECO:0000313" key="3">
    <source>
        <dbReference type="Proteomes" id="UP000324222"/>
    </source>
</evidence>